<evidence type="ECO:0000313" key="8">
    <source>
        <dbReference type="Proteomes" id="UP000192368"/>
    </source>
</evidence>
<dbReference type="EMBL" id="FWWR01000009">
    <property type="protein sequence ID" value="SMB85561.1"/>
    <property type="molecule type" value="Genomic_DNA"/>
</dbReference>
<name>A0A1W1UXS7_PEPAS</name>
<dbReference type="InterPro" id="IPR029063">
    <property type="entry name" value="SAM-dependent_MTases_sf"/>
</dbReference>
<feature type="binding site" evidence="6">
    <location>
        <position position="54"/>
    </location>
    <ligand>
        <name>S-adenosyl-L-methionine</name>
        <dbReference type="ChEBI" id="CHEBI:59789"/>
    </ligand>
</feature>
<keyword evidence="4 6" id="KW-0808">Transferase</keyword>
<dbReference type="InterPro" id="IPR002903">
    <property type="entry name" value="RsmH"/>
</dbReference>
<dbReference type="Proteomes" id="UP000192368">
    <property type="component" value="Unassembled WGS sequence"/>
</dbReference>
<dbReference type="PANTHER" id="PTHR11265:SF0">
    <property type="entry name" value="12S RRNA N4-METHYLCYTIDINE METHYLTRANSFERASE"/>
    <property type="match status" value="1"/>
</dbReference>
<evidence type="ECO:0000256" key="3">
    <source>
        <dbReference type="ARBA" id="ARBA00022603"/>
    </source>
</evidence>
<dbReference type="InterPro" id="IPR023397">
    <property type="entry name" value="SAM-dep_MeTrfase_MraW_recog"/>
</dbReference>
<evidence type="ECO:0000256" key="5">
    <source>
        <dbReference type="ARBA" id="ARBA00022691"/>
    </source>
</evidence>
<dbReference type="AlphaFoldDB" id="A0A1W1UXS7"/>
<dbReference type="EC" id="2.1.1.199" evidence="6"/>
<proteinExistence type="inferred from homology"/>
<comment type="function">
    <text evidence="6">Specifically methylates the N4 position of cytidine in position 1402 (C1402) of 16S rRNA.</text>
</comment>
<dbReference type="Pfam" id="PF01795">
    <property type="entry name" value="Methyltransf_5"/>
    <property type="match status" value="1"/>
</dbReference>
<protein>
    <recommendedName>
        <fullName evidence="6">Ribosomal RNA small subunit methyltransferase H</fullName>
        <ecNumber evidence="6">2.1.1.199</ecNumber>
    </recommendedName>
    <alternativeName>
        <fullName evidence="6">16S rRNA m(4)C1402 methyltransferase</fullName>
    </alternativeName>
    <alternativeName>
        <fullName evidence="6">rRNA (cytosine-N(4)-)-methyltransferase RsmH</fullName>
    </alternativeName>
</protein>
<comment type="subcellular location">
    <subcellularLocation>
        <location evidence="6">Cytoplasm</location>
    </subcellularLocation>
</comment>
<dbReference type="Gene3D" id="3.40.50.150">
    <property type="entry name" value="Vaccinia Virus protein VP39"/>
    <property type="match status" value="1"/>
</dbReference>
<dbReference type="NCBIfam" id="TIGR00006">
    <property type="entry name" value="16S rRNA (cytosine(1402)-N(4))-methyltransferase RsmH"/>
    <property type="match status" value="1"/>
</dbReference>
<comment type="similarity">
    <text evidence="1 6">Belongs to the methyltransferase superfamily. RsmH family.</text>
</comment>
<comment type="catalytic activity">
    <reaction evidence="6">
        <text>cytidine(1402) in 16S rRNA + S-adenosyl-L-methionine = N(4)-methylcytidine(1402) in 16S rRNA + S-adenosyl-L-homocysteine + H(+)</text>
        <dbReference type="Rhea" id="RHEA:42928"/>
        <dbReference type="Rhea" id="RHEA-COMP:10286"/>
        <dbReference type="Rhea" id="RHEA-COMP:10287"/>
        <dbReference type="ChEBI" id="CHEBI:15378"/>
        <dbReference type="ChEBI" id="CHEBI:57856"/>
        <dbReference type="ChEBI" id="CHEBI:59789"/>
        <dbReference type="ChEBI" id="CHEBI:74506"/>
        <dbReference type="ChEBI" id="CHEBI:82748"/>
        <dbReference type="EC" id="2.1.1.199"/>
    </reaction>
</comment>
<sequence>MIEFAHKSVLLDETIDLLNVREGGIYIDGTIGGAGHSREILKRIGETGLLIGIDQDTNALKKADSVLREVGDNYKLFHANYKEFENILDELNIDKVDGILLDLGVSSYQFDEGDRGFSYNYDARLDMRMDRSSSLSAWEIVNEYSKEELTKIIRDYSEERFASKIADKIVKKRSIKTIDTTFELVDIIKESIPMKFRIKGGHPAKKTFQALRIETNDELGVLRSALDRMINRLNSKGRMAVISFHSLEDRIVKETFKYRFLDCICPPESPICTCNKKREIEIITRKPVVATEKELEENNRAHSAKLRVAEKI</sequence>
<evidence type="ECO:0000256" key="1">
    <source>
        <dbReference type="ARBA" id="ARBA00010396"/>
    </source>
</evidence>
<evidence type="ECO:0000256" key="2">
    <source>
        <dbReference type="ARBA" id="ARBA00022552"/>
    </source>
</evidence>
<dbReference type="PIRSF" id="PIRSF004486">
    <property type="entry name" value="MraW"/>
    <property type="match status" value="1"/>
</dbReference>
<dbReference type="STRING" id="573058.SAMN00017477_0797"/>
<evidence type="ECO:0000256" key="6">
    <source>
        <dbReference type="HAMAP-Rule" id="MF_01007"/>
    </source>
</evidence>
<dbReference type="GO" id="GO:0005737">
    <property type="term" value="C:cytoplasm"/>
    <property type="evidence" value="ECO:0007669"/>
    <property type="project" value="UniProtKB-SubCell"/>
</dbReference>
<dbReference type="HAMAP" id="MF_01007">
    <property type="entry name" value="16SrRNA_methyltr_H"/>
    <property type="match status" value="1"/>
</dbReference>
<keyword evidence="5 6" id="KW-0949">S-adenosyl-L-methionine</keyword>
<reference evidence="8" key="1">
    <citation type="submission" date="2017-04" db="EMBL/GenBank/DDBJ databases">
        <authorList>
            <person name="Varghese N."/>
            <person name="Submissions S."/>
        </authorList>
    </citation>
    <scope>NUCLEOTIDE SEQUENCE [LARGE SCALE GENOMIC DNA]</scope>
    <source>
        <strain evidence="8">DSM 20463</strain>
    </source>
</reference>
<feature type="binding site" evidence="6">
    <location>
        <position position="109"/>
    </location>
    <ligand>
        <name>S-adenosyl-L-methionine</name>
        <dbReference type="ChEBI" id="CHEBI:59789"/>
    </ligand>
</feature>
<feature type="binding site" evidence="6">
    <location>
        <position position="102"/>
    </location>
    <ligand>
        <name>S-adenosyl-L-methionine</name>
        <dbReference type="ChEBI" id="CHEBI:59789"/>
    </ligand>
</feature>
<keyword evidence="8" id="KW-1185">Reference proteome</keyword>
<dbReference type="SUPFAM" id="SSF53335">
    <property type="entry name" value="S-adenosyl-L-methionine-dependent methyltransferases"/>
    <property type="match status" value="1"/>
</dbReference>
<dbReference type="GO" id="GO:0070475">
    <property type="term" value="P:rRNA base methylation"/>
    <property type="evidence" value="ECO:0007669"/>
    <property type="project" value="UniProtKB-UniRule"/>
</dbReference>
<dbReference type="GO" id="GO:0071424">
    <property type="term" value="F:rRNA (cytosine-N4-)-methyltransferase activity"/>
    <property type="evidence" value="ECO:0007669"/>
    <property type="project" value="UniProtKB-UniRule"/>
</dbReference>
<dbReference type="PANTHER" id="PTHR11265">
    <property type="entry name" value="S-ADENOSYL-METHYLTRANSFERASE MRAW"/>
    <property type="match status" value="1"/>
</dbReference>
<evidence type="ECO:0000313" key="7">
    <source>
        <dbReference type="EMBL" id="SMB85561.1"/>
    </source>
</evidence>
<accession>A0A1W1UXS7</accession>
<organism evidence="7 8">
    <name type="scientific">Peptoniphilus asaccharolyticus DSM 20463</name>
    <dbReference type="NCBI Taxonomy" id="573058"/>
    <lineage>
        <taxon>Bacteria</taxon>
        <taxon>Bacillati</taxon>
        <taxon>Bacillota</taxon>
        <taxon>Tissierellia</taxon>
        <taxon>Tissierellales</taxon>
        <taxon>Peptoniphilaceae</taxon>
        <taxon>Peptoniphilus</taxon>
    </lineage>
</organism>
<gene>
    <name evidence="6" type="primary">rsmH</name>
    <name evidence="7" type="ORF">SAMN00017477_0797</name>
</gene>
<dbReference type="Gene3D" id="1.10.150.170">
    <property type="entry name" value="Putative methyltransferase TM0872, insert domain"/>
    <property type="match status" value="1"/>
</dbReference>
<feature type="binding site" evidence="6">
    <location>
        <position position="81"/>
    </location>
    <ligand>
        <name>S-adenosyl-L-methionine</name>
        <dbReference type="ChEBI" id="CHEBI:59789"/>
    </ligand>
</feature>
<evidence type="ECO:0000256" key="4">
    <source>
        <dbReference type="ARBA" id="ARBA00022679"/>
    </source>
</evidence>
<keyword evidence="6" id="KW-0963">Cytoplasm</keyword>
<dbReference type="SUPFAM" id="SSF81799">
    <property type="entry name" value="Putative methyltransferase TM0872, insert domain"/>
    <property type="match status" value="1"/>
</dbReference>
<feature type="binding site" evidence="6">
    <location>
        <begin position="34"/>
        <end position="36"/>
    </location>
    <ligand>
        <name>S-adenosyl-L-methionine</name>
        <dbReference type="ChEBI" id="CHEBI:59789"/>
    </ligand>
</feature>
<keyword evidence="2 6" id="KW-0698">rRNA processing</keyword>
<keyword evidence="3 6" id="KW-0489">Methyltransferase</keyword>